<evidence type="ECO:0000256" key="3">
    <source>
        <dbReference type="ARBA" id="ARBA00022490"/>
    </source>
</evidence>
<dbReference type="Pfam" id="PF22544">
    <property type="entry name" value="HYDIN_VesB_CFA65-like_Ig"/>
    <property type="match status" value="1"/>
</dbReference>
<evidence type="ECO:0000256" key="5">
    <source>
        <dbReference type="ARBA" id="ARBA00023273"/>
    </source>
</evidence>
<evidence type="ECO:0000313" key="8">
    <source>
        <dbReference type="EMBL" id="KKK69880.1"/>
    </source>
</evidence>
<sequence length="358" mass="38051">MKKNSIILVSITVALVFLTSCLSRENLFQLANDTFDPDIDTFDPDMNILFPGSSSGLSFGAIPVFTSEEITVTIENNGNLELVITGLIISGEFSDQFNLDLLQMSSVVEIGGATTFKVSFQPYGVSNYYATVVIKSNDPENDTYEFPIFGESIGSANTGPEISVRLKDISVPDASGSISFGNIETNELSLPARFTIENNGDSPLTIFDISINSTDQADFTLDDTKTAYDIEAGNSTTVDISFAPLSDGSKSSTLTIESNDPDSGRGIYTFTVSGIGSSAVVADINVAPENDSADLLSISGQETFDYGTVYIFDSKTHRFIISNAGTGDLTINNVSSNNALIFSITGPLVSTLSDGEGT</sequence>
<evidence type="ECO:0000259" key="7">
    <source>
        <dbReference type="Pfam" id="PF22544"/>
    </source>
</evidence>
<protein>
    <submittedName>
        <fullName evidence="8">Uncharacterized protein</fullName>
    </submittedName>
</protein>
<dbReference type="GO" id="GO:0005737">
    <property type="term" value="C:cytoplasm"/>
    <property type="evidence" value="ECO:0007669"/>
    <property type="project" value="UniProtKB-SubCell"/>
</dbReference>
<gene>
    <name evidence="8" type="ORF">LCGC14_2929610</name>
</gene>
<evidence type="ECO:0000256" key="1">
    <source>
        <dbReference type="ARBA" id="ARBA00004138"/>
    </source>
</evidence>
<dbReference type="AlphaFoldDB" id="A0A0F8Y873"/>
<dbReference type="NCBIfam" id="NF012200">
    <property type="entry name" value="choice_anch_D"/>
    <property type="match status" value="2"/>
</dbReference>
<dbReference type="Pfam" id="PF15780">
    <property type="entry name" value="ASH"/>
    <property type="match status" value="1"/>
</dbReference>
<evidence type="ECO:0000256" key="2">
    <source>
        <dbReference type="ARBA" id="ARBA00004496"/>
    </source>
</evidence>
<dbReference type="InterPro" id="IPR013783">
    <property type="entry name" value="Ig-like_fold"/>
</dbReference>
<name>A0A0F8Y873_9ZZZZ</name>
<keyword evidence="4" id="KW-0969">Cilium</keyword>
<dbReference type="InterPro" id="IPR053879">
    <property type="entry name" value="HYDIN_VesB_CFA65-like_Ig"/>
</dbReference>
<keyword evidence="5" id="KW-0966">Cell projection</keyword>
<keyword evidence="3" id="KW-0963">Cytoplasm</keyword>
<dbReference type="Gene3D" id="2.60.40.10">
    <property type="entry name" value="Immunoglobulins"/>
    <property type="match status" value="3"/>
</dbReference>
<evidence type="ECO:0000256" key="4">
    <source>
        <dbReference type="ARBA" id="ARBA00023069"/>
    </source>
</evidence>
<feature type="domain" description="Abnormal spindle-like microcephaly-associated protein ASH" evidence="6">
    <location>
        <begin position="177"/>
        <end position="260"/>
    </location>
</feature>
<evidence type="ECO:0000259" key="6">
    <source>
        <dbReference type="Pfam" id="PF15780"/>
    </source>
</evidence>
<comment type="subcellular location">
    <subcellularLocation>
        <location evidence="1">Cell projection</location>
        <location evidence="1">Cilium</location>
    </subcellularLocation>
    <subcellularLocation>
        <location evidence="2">Cytoplasm</location>
    </subcellularLocation>
</comment>
<dbReference type="InterPro" id="IPR031549">
    <property type="entry name" value="ASH"/>
</dbReference>
<dbReference type="GO" id="GO:0005929">
    <property type="term" value="C:cilium"/>
    <property type="evidence" value="ECO:0007669"/>
    <property type="project" value="UniProtKB-SubCell"/>
</dbReference>
<organism evidence="8">
    <name type="scientific">marine sediment metagenome</name>
    <dbReference type="NCBI Taxonomy" id="412755"/>
    <lineage>
        <taxon>unclassified sequences</taxon>
        <taxon>metagenomes</taxon>
        <taxon>ecological metagenomes</taxon>
    </lineage>
</organism>
<dbReference type="EMBL" id="LAZR01058443">
    <property type="protein sequence ID" value="KKK69880.1"/>
    <property type="molecule type" value="Genomic_DNA"/>
</dbReference>
<feature type="domain" description="HYDIN/VesB/CFA65-like Ig-like" evidence="7">
    <location>
        <begin position="57"/>
        <end position="143"/>
    </location>
</feature>
<comment type="caution">
    <text evidence="8">The sequence shown here is derived from an EMBL/GenBank/DDBJ whole genome shotgun (WGS) entry which is preliminary data.</text>
</comment>
<proteinExistence type="predicted"/>
<feature type="non-terminal residue" evidence="8">
    <location>
        <position position="358"/>
    </location>
</feature>
<accession>A0A0F8Y873</accession>
<dbReference type="PROSITE" id="PS51257">
    <property type="entry name" value="PROKAR_LIPOPROTEIN"/>
    <property type="match status" value="1"/>
</dbReference>
<reference evidence="8" key="1">
    <citation type="journal article" date="2015" name="Nature">
        <title>Complex archaea that bridge the gap between prokaryotes and eukaryotes.</title>
        <authorList>
            <person name="Spang A."/>
            <person name="Saw J.H."/>
            <person name="Jorgensen S.L."/>
            <person name="Zaremba-Niedzwiedzka K."/>
            <person name="Martijn J."/>
            <person name="Lind A.E."/>
            <person name="van Eijk R."/>
            <person name="Schleper C."/>
            <person name="Guy L."/>
            <person name="Ettema T.J."/>
        </authorList>
    </citation>
    <scope>NUCLEOTIDE SEQUENCE</scope>
</reference>